<dbReference type="PANTHER" id="PTHR16484">
    <property type="entry name" value="PARTITIONING DEFECTIVE 3 RELATED"/>
    <property type="match status" value="1"/>
</dbReference>
<dbReference type="GO" id="GO:0045197">
    <property type="term" value="P:establishment or maintenance of epithelial cell apical/basal polarity"/>
    <property type="evidence" value="ECO:0007669"/>
    <property type="project" value="TreeGrafter"/>
</dbReference>
<dbReference type="SUPFAM" id="SSF50156">
    <property type="entry name" value="PDZ domain-like"/>
    <property type="match status" value="2"/>
</dbReference>
<feature type="compositionally biased region" description="Polar residues" evidence="1">
    <location>
        <begin position="230"/>
        <end position="241"/>
    </location>
</feature>
<sequence length="1225" mass="133290">MPLFKLRSSKSYDLLDKCGRHGRQQSPCCHWLSPSEENIRIILRKHSQKISTYERLRPSTCQYGGAERADDSWVYVHNLKSCDDGGIFDPDDKVILAVFEEDEEAASVRPTMLDERPAVSSDSGSPWSIRTQDEHLFNACATLRESERRRHELSWIGKHSGAHRPFGDGSPTRNSSGRFHAQVDRRLRSNHDVQSPAANSVEGGSDAASNACHRSTTAIVISPCSVEVNGATSSDSSSATPRVSRVKQFESEPEESSHFVRSAARKSRITDEWLDIAAKASEDWWKSQELAKGGRSESSSTGKGKKSVELSLCPLDKLNVEDFVIRPKYGSSGKLESLLIEAAKQTSTMPQLPCTNTLLVGDEIVEIHNCYVSSFSFEEYQFSSLVIDWAYRFLKTMSQDKVLKLKVLRGDDGSDNVEAAEQPRSINGFGTGPYSPRAEPKAVGILIFMAASGAQIVKGNTRKLGVQLDVRLCKEKDGLGFTVTSRDFATAELVESPVYIKNILPVGSAVKDGRLQAGDRLLKINGTSVTGKSQAEVVNMLRSIKTGEFVDLVVSRQELSVDAGPQLLDVQPIATASPRHGHRGKSATRKKFLQFDVALNETGSAGLGVSVKGRVSTKENGAGPERRDLGIFVKSIMHGGAAFKDGRLKVDDQLVAINDTSLSDYSNLAAIDRLRSAMQAVSPGAKSIRLSVLRDCVPSSAECSKSPGGSTGNESSDVSVSLDMGSASAPLSAKKQVTFNVSQRKCSISSNSNVKEQSTSAQATEQLPSSFESSKNDSPGEECSQAWSNASMYFISDALSSSSRTMDSFVRDAPGRQSMSEKRHCGAPATSHKGTAKGICSPSSPRAPISKEPMLAKRLSVSLENFSSPFLGPPGSKSIPSAVIVDPVVRLSPTKARPTNDSFRAAVGKLSDDSRPSDEASHSAADRQPIDFRASHPVSSTTSVQCGALDSSNDHPMQLERNKARRKPAVGSLSSLKNFLRWGSTGKSKVTIQKSRTASPHSLFGRPEIVEEEKQGVQAHYEGPSLPEANDRSRILYKSQVAMPARGTSPGRPVSTIQLTNSNCAYPAQKRFVPFSTTLHEEVYDTEARTFAVRNNPLHDAVPLIRRSFSVGVLTVDQCSFSETSRFVRTYKMYSEHATRTNSNYCDSMTAQSSLGKPVLRPVIPPPDYDHYLRRKSLKSKGSRKPRPMSDFHDSGSQEAFLCRDEEVLALGVASSYANGYVTRL</sequence>
<gene>
    <name evidence="3" type="ORF">M514_05556</name>
</gene>
<dbReference type="InterPro" id="IPR001478">
    <property type="entry name" value="PDZ"/>
</dbReference>
<feature type="domain" description="PDZ" evidence="2">
    <location>
        <begin position="596"/>
        <end position="682"/>
    </location>
</feature>
<name>A0A085MZI9_9BILA</name>
<feature type="region of interest" description="Disordered" evidence="1">
    <location>
        <begin position="893"/>
        <end position="955"/>
    </location>
</feature>
<dbReference type="PROSITE" id="PS50106">
    <property type="entry name" value="PDZ"/>
    <property type="match status" value="2"/>
</dbReference>
<feature type="region of interest" description="Disordered" evidence="1">
    <location>
        <begin position="806"/>
        <end position="849"/>
    </location>
</feature>
<dbReference type="GO" id="GO:0008104">
    <property type="term" value="P:intracellular protein localization"/>
    <property type="evidence" value="ECO:0007669"/>
    <property type="project" value="TreeGrafter"/>
</dbReference>
<feature type="domain" description="PDZ" evidence="2">
    <location>
        <begin position="469"/>
        <end position="543"/>
    </location>
</feature>
<feature type="compositionally biased region" description="Basic and acidic residues" evidence="1">
    <location>
        <begin position="247"/>
        <end position="258"/>
    </location>
</feature>
<evidence type="ECO:0000313" key="3">
    <source>
        <dbReference type="EMBL" id="KFD62635.1"/>
    </source>
</evidence>
<protein>
    <recommendedName>
        <fullName evidence="2">PDZ domain-containing protein</fullName>
    </recommendedName>
</protein>
<feature type="region of interest" description="Disordered" evidence="1">
    <location>
        <begin position="700"/>
        <end position="721"/>
    </location>
</feature>
<dbReference type="GO" id="GO:0005938">
    <property type="term" value="C:cell cortex"/>
    <property type="evidence" value="ECO:0007669"/>
    <property type="project" value="TreeGrafter"/>
</dbReference>
<evidence type="ECO:0000256" key="1">
    <source>
        <dbReference type="SAM" id="MobiDB-lite"/>
    </source>
</evidence>
<dbReference type="InterPro" id="IPR052213">
    <property type="entry name" value="PAR3"/>
</dbReference>
<feature type="compositionally biased region" description="Polar residues" evidence="1">
    <location>
        <begin position="750"/>
        <end position="777"/>
    </location>
</feature>
<dbReference type="AlphaFoldDB" id="A0A085MZI9"/>
<feature type="compositionally biased region" description="Polar residues" evidence="1">
    <location>
        <begin position="937"/>
        <end position="955"/>
    </location>
</feature>
<feature type="region of interest" description="Disordered" evidence="1">
    <location>
        <begin position="750"/>
        <end position="784"/>
    </location>
</feature>
<dbReference type="EMBL" id="KL367591">
    <property type="protein sequence ID" value="KFD62635.1"/>
    <property type="molecule type" value="Genomic_DNA"/>
</dbReference>
<accession>A0A085MZI9</accession>
<dbReference type="Gene3D" id="3.10.20.90">
    <property type="entry name" value="Phosphatidylinositol 3-kinase Catalytic Subunit, Chain A, domain 1"/>
    <property type="match status" value="1"/>
</dbReference>
<dbReference type="GO" id="GO:0030010">
    <property type="term" value="P:establishment of cell polarity"/>
    <property type="evidence" value="ECO:0007669"/>
    <property type="project" value="TreeGrafter"/>
</dbReference>
<dbReference type="GO" id="GO:0035091">
    <property type="term" value="F:phosphatidylinositol binding"/>
    <property type="evidence" value="ECO:0007669"/>
    <property type="project" value="TreeGrafter"/>
</dbReference>
<dbReference type="GO" id="GO:0000226">
    <property type="term" value="P:microtubule cytoskeleton organization"/>
    <property type="evidence" value="ECO:0007669"/>
    <property type="project" value="TreeGrafter"/>
</dbReference>
<dbReference type="GO" id="GO:0043296">
    <property type="term" value="C:apical junction complex"/>
    <property type="evidence" value="ECO:0007669"/>
    <property type="project" value="TreeGrafter"/>
</dbReference>
<dbReference type="GO" id="GO:0007155">
    <property type="term" value="P:cell adhesion"/>
    <property type="evidence" value="ECO:0007669"/>
    <property type="project" value="TreeGrafter"/>
</dbReference>
<proteinExistence type="predicted"/>
<feature type="compositionally biased region" description="Basic and acidic residues" evidence="1">
    <location>
        <begin position="910"/>
        <end position="934"/>
    </location>
</feature>
<dbReference type="SMART" id="SM00228">
    <property type="entry name" value="PDZ"/>
    <property type="match status" value="2"/>
</dbReference>
<dbReference type="Pfam" id="PF00595">
    <property type="entry name" value="PDZ"/>
    <property type="match status" value="2"/>
</dbReference>
<feature type="compositionally biased region" description="Basic and acidic residues" evidence="1">
    <location>
        <begin position="809"/>
        <end position="824"/>
    </location>
</feature>
<dbReference type="GO" id="GO:0016324">
    <property type="term" value="C:apical plasma membrane"/>
    <property type="evidence" value="ECO:0007669"/>
    <property type="project" value="TreeGrafter"/>
</dbReference>
<dbReference type="GO" id="GO:0005912">
    <property type="term" value="C:adherens junction"/>
    <property type="evidence" value="ECO:0007669"/>
    <property type="project" value="TreeGrafter"/>
</dbReference>
<dbReference type="Gene3D" id="2.30.42.10">
    <property type="match status" value="2"/>
</dbReference>
<dbReference type="CDD" id="cd23058">
    <property type="entry name" value="PDZ2_Par3-like"/>
    <property type="match status" value="1"/>
</dbReference>
<feature type="region of interest" description="Disordered" evidence="1">
    <location>
        <begin position="1175"/>
        <end position="1195"/>
    </location>
</feature>
<feature type="compositionally biased region" description="Basic residues" evidence="1">
    <location>
        <begin position="1175"/>
        <end position="1187"/>
    </location>
</feature>
<feature type="region of interest" description="Disordered" evidence="1">
    <location>
        <begin position="230"/>
        <end position="258"/>
    </location>
</feature>
<dbReference type="InterPro" id="IPR036034">
    <property type="entry name" value="PDZ_sf"/>
</dbReference>
<dbReference type="GO" id="GO:0051660">
    <property type="term" value="P:establishment of centrosome localization"/>
    <property type="evidence" value="ECO:0007669"/>
    <property type="project" value="TreeGrafter"/>
</dbReference>
<dbReference type="Proteomes" id="UP000030758">
    <property type="component" value="Unassembled WGS sequence"/>
</dbReference>
<organism evidence="3">
    <name type="scientific">Trichuris suis</name>
    <name type="common">pig whipworm</name>
    <dbReference type="NCBI Taxonomy" id="68888"/>
    <lineage>
        <taxon>Eukaryota</taxon>
        <taxon>Metazoa</taxon>
        <taxon>Ecdysozoa</taxon>
        <taxon>Nematoda</taxon>
        <taxon>Enoplea</taxon>
        <taxon>Dorylaimia</taxon>
        <taxon>Trichinellida</taxon>
        <taxon>Trichuridae</taxon>
        <taxon>Trichuris</taxon>
    </lineage>
</organism>
<evidence type="ECO:0000259" key="2">
    <source>
        <dbReference type="PROSITE" id="PS50106"/>
    </source>
</evidence>
<reference evidence="3" key="1">
    <citation type="journal article" date="2014" name="Nat. Genet.">
        <title>Genome and transcriptome of the porcine whipworm Trichuris suis.</title>
        <authorList>
            <person name="Jex A.R."/>
            <person name="Nejsum P."/>
            <person name="Schwarz E.M."/>
            <person name="Hu L."/>
            <person name="Young N.D."/>
            <person name="Hall R.S."/>
            <person name="Korhonen P.K."/>
            <person name="Liao S."/>
            <person name="Thamsborg S."/>
            <person name="Xia J."/>
            <person name="Xu P."/>
            <person name="Wang S."/>
            <person name="Scheerlinck J.P."/>
            <person name="Hofmann A."/>
            <person name="Sternberg P.W."/>
            <person name="Wang J."/>
            <person name="Gasser R.B."/>
        </authorList>
    </citation>
    <scope>NUCLEOTIDE SEQUENCE [LARGE SCALE GENOMIC DNA]</scope>
    <source>
        <strain evidence="3">DCEP-RM93F</strain>
    </source>
</reference>
<feature type="region of interest" description="Disordered" evidence="1">
    <location>
        <begin position="188"/>
        <end position="209"/>
    </location>
</feature>
<dbReference type="PANTHER" id="PTHR16484:SF17">
    <property type="entry name" value="BAZOOKA, ISOFORM B"/>
    <property type="match status" value="1"/>
</dbReference>